<evidence type="ECO:0000313" key="2">
    <source>
        <dbReference type="Proteomes" id="UP000682403"/>
    </source>
</evidence>
<dbReference type="Proteomes" id="UP000682403">
    <property type="component" value="Unassembled WGS sequence"/>
</dbReference>
<reference evidence="1 2" key="1">
    <citation type="submission" date="2021-04" db="EMBL/GenBank/DDBJ databases">
        <title>Metabacillus sp. strain KIGAM252 whole genome sequence.</title>
        <authorList>
            <person name="Seo M.-J."/>
            <person name="Cho E.-S."/>
            <person name="Hwang C.Y."/>
            <person name="Yoon D.J."/>
        </authorList>
    </citation>
    <scope>NUCLEOTIDE SEQUENCE [LARGE SCALE GENOMIC DNA]</scope>
    <source>
        <strain evidence="1 2">KIGAM252</strain>
    </source>
</reference>
<dbReference type="RefSeq" id="WP_211556443.1">
    <property type="nucleotide sequence ID" value="NZ_JAGVRK010000001.1"/>
</dbReference>
<evidence type="ECO:0000313" key="1">
    <source>
        <dbReference type="EMBL" id="MBS2967777.1"/>
    </source>
</evidence>
<evidence type="ECO:0008006" key="3">
    <source>
        <dbReference type="Google" id="ProtNLM"/>
    </source>
</evidence>
<accession>A0ABS5LAM5</accession>
<dbReference type="EMBL" id="JAGVRK010000001">
    <property type="protein sequence ID" value="MBS2967777.1"/>
    <property type="molecule type" value="Genomic_DNA"/>
</dbReference>
<keyword evidence="2" id="KW-1185">Reference proteome</keyword>
<sequence>MSDLFDLAAEFLELLIDFFPTKKNREFKRKFKELKKMNWFKHKYGSGFITLNDSFRDYILTLDMKLIHVDDDYIIKTKTELDQLLKRERL</sequence>
<proteinExistence type="predicted"/>
<organism evidence="1 2">
    <name type="scientific">Metabacillus flavus</name>
    <dbReference type="NCBI Taxonomy" id="2823519"/>
    <lineage>
        <taxon>Bacteria</taxon>
        <taxon>Bacillati</taxon>
        <taxon>Bacillota</taxon>
        <taxon>Bacilli</taxon>
        <taxon>Bacillales</taxon>
        <taxon>Bacillaceae</taxon>
        <taxon>Metabacillus</taxon>
    </lineage>
</organism>
<protein>
    <recommendedName>
        <fullName evidence="3">Colicin D immunity protein domain-containing protein</fullName>
    </recommendedName>
</protein>
<name>A0ABS5LAM5_9BACI</name>
<gene>
    <name evidence="1" type="ORF">J9317_03180</name>
</gene>
<comment type="caution">
    <text evidence="1">The sequence shown here is derived from an EMBL/GenBank/DDBJ whole genome shotgun (WGS) entry which is preliminary data.</text>
</comment>